<evidence type="ECO:0000313" key="3">
    <source>
        <dbReference type="Proteomes" id="UP000218332"/>
    </source>
</evidence>
<dbReference type="AlphaFoldDB" id="A0A2A2I770"/>
<dbReference type="PANTHER" id="PTHR36302:SF1">
    <property type="entry name" value="COPPER CHAPERONE PCU(A)C"/>
    <property type="match status" value="1"/>
</dbReference>
<dbReference type="Gene3D" id="2.60.40.1890">
    <property type="entry name" value="PCu(A)C copper chaperone"/>
    <property type="match status" value="1"/>
</dbReference>
<proteinExistence type="predicted"/>
<dbReference type="Proteomes" id="UP000218332">
    <property type="component" value="Unassembled WGS sequence"/>
</dbReference>
<feature type="chain" id="PRO_5012810335" evidence="1">
    <location>
        <begin position="42"/>
        <end position="173"/>
    </location>
</feature>
<dbReference type="Pfam" id="PF04314">
    <property type="entry name" value="PCuAC"/>
    <property type="match status" value="1"/>
</dbReference>
<dbReference type="InterPro" id="IPR058248">
    <property type="entry name" value="Lxx211020-like"/>
</dbReference>
<organism evidence="2 3">
    <name type="scientific">Tamilnaduibacter salinus</name>
    <dbReference type="NCBI Taxonomy" id="1484056"/>
    <lineage>
        <taxon>Bacteria</taxon>
        <taxon>Pseudomonadati</taxon>
        <taxon>Pseudomonadota</taxon>
        <taxon>Gammaproteobacteria</taxon>
        <taxon>Pseudomonadales</taxon>
        <taxon>Marinobacteraceae</taxon>
        <taxon>Tamilnaduibacter</taxon>
    </lineage>
</organism>
<name>A0A2A2I770_9GAMM</name>
<feature type="signal peptide" evidence="1">
    <location>
        <begin position="1"/>
        <end position="41"/>
    </location>
</feature>
<evidence type="ECO:0000313" key="2">
    <source>
        <dbReference type="EMBL" id="PAV27134.1"/>
    </source>
</evidence>
<evidence type="ECO:0000256" key="1">
    <source>
        <dbReference type="SAM" id="SignalP"/>
    </source>
</evidence>
<keyword evidence="1" id="KW-0732">Signal</keyword>
<reference evidence="2 3" key="1">
    <citation type="submission" date="2017-07" db="EMBL/GenBank/DDBJ databases">
        <title>Tamlnaduibacter salinus (Mi-7) genome sequencing.</title>
        <authorList>
            <person name="Verma A."/>
            <person name="Krishnamurthi S."/>
        </authorList>
    </citation>
    <scope>NUCLEOTIDE SEQUENCE [LARGE SCALE GENOMIC DNA]</scope>
    <source>
        <strain evidence="2 3">Mi-7</strain>
    </source>
</reference>
<gene>
    <name evidence="2" type="ORF">CF392_01375</name>
</gene>
<sequence length="173" mass="18539">MIANGNRATLWMYRCCSNEELPMRQAGLVLSLLMLATSALAHEYQSGDITIGHPWSRATPPGVDKGVGYLTLTNEGQEPITVTGAASPRANSVGIHETRMEEGMMTMAPVSNGLTVAPGQTVEFKPKSYHLMLMGLDQPLEEGERVPVTLVFDGAPSRQVELHVEGAGGAHPE</sequence>
<dbReference type="EMBL" id="NMPM01000008">
    <property type="protein sequence ID" value="PAV27134.1"/>
    <property type="molecule type" value="Genomic_DNA"/>
</dbReference>
<dbReference type="PANTHER" id="PTHR36302">
    <property type="entry name" value="BLR7088 PROTEIN"/>
    <property type="match status" value="1"/>
</dbReference>
<accession>A0A2A2I770</accession>
<protein>
    <submittedName>
        <fullName evidence="2">Metal-binding protein</fullName>
    </submittedName>
</protein>
<dbReference type="InterPro" id="IPR036182">
    <property type="entry name" value="PCuAC_sf"/>
</dbReference>
<dbReference type="InterPro" id="IPR007410">
    <property type="entry name" value="LpqE-like"/>
</dbReference>
<dbReference type="SUPFAM" id="SSF110087">
    <property type="entry name" value="DR1885-like metal-binding protein"/>
    <property type="match status" value="1"/>
</dbReference>
<comment type="caution">
    <text evidence="2">The sequence shown here is derived from an EMBL/GenBank/DDBJ whole genome shotgun (WGS) entry which is preliminary data.</text>
</comment>
<keyword evidence="3" id="KW-1185">Reference proteome</keyword>